<name>A0A5N0V689_9PSEU</name>
<reference evidence="3" key="1">
    <citation type="submission" date="2019-09" db="EMBL/GenBank/DDBJ databases">
        <authorList>
            <person name="Teo W.F.A."/>
            <person name="Duangmal K."/>
        </authorList>
    </citation>
    <scope>NUCLEOTIDE SEQUENCE [LARGE SCALE GENOMIC DNA]</scope>
    <source>
        <strain evidence="3">K81G1</strain>
    </source>
</reference>
<dbReference type="GO" id="GO:0015074">
    <property type="term" value="P:DNA integration"/>
    <property type="evidence" value="ECO:0007669"/>
    <property type="project" value="InterPro"/>
</dbReference>
<dbReference type="AlphaFoldDB" id="A0A5N0V689"/>
<feature type="region of interest" description="Disordered" evidence="1">
    <location>
        <begin position="1"/>
        <end position="31"/>
    </location>
</feature>
<dbReference type="SUPFAM" id="SSF53098">
    <property type="entry name" value="Ribonuclease H-like"/>
    <property type="match status" value="1"/>
</dbReference>
<dbReference type="InterPro" id="IPR036397">
    <property type="entry name" value="RNaseH_sf"/>
</dbReference>
<proteinExistence type="predicted"/>
<feature type="domain" description="Integrase catalytic" evidence="2">
    <location>
        <begin position="49"/>
        <end position="113"/>
    </location>
</feature>
<dbReference type="GO" id="GO:0003676">
    <property type="term" value="F:nucleic acid binding"/>
    <property type="evidence" value="ECO:0007669"/>
    <property type="project" value="InterPro"/>
</dbReference>
<dbReference type="PANTHER" id="PTHR46889:SF4">
    <property type="entry name" value="TRANSPOSASE INSO FOR INSERTION SEQUENCE ELEMENT IS911B-RELATED"/>
    <property type="match status" value="1"/>
</dbReference>
<dbReference type="EMBL" id="VMNW02000021">
    <property type="protein sequence ID" value="KAA9160561.1"/>
    <property type="molecule type" value="Genomic_DNA"/>
</dbReference>
<feature type="compositionally biased region" description="Low complexity" evidence="1">
    <location>
        <begin position="169"/>
        <end position="183"/>
    </location>
</feature>
<dbReference type="OrthoDB" id="3254719at2"/>
<keyword evidence="4" id="KW-1185">Reference proteome</keyword>
<evidence type="ECO:0000256" key="1">
    <source>
        <dbReference type="SAM" id="MobiDB-lite"/>
    </source>
</evidence>
<sequence length="241" mass="26770">MNQGATRSTPGVRAPLFPVTRSRATARKSEPRQFTSWSFTNRVKEAGLMPSLGTVGDGYDNAMMESFWSKMQTELLDRKNWKIRTELANEIFQYFEIFHNRQRRHSKLGHLTPVEYERLHELQQPALDSTIAGPANRGNANVSGERGQAHAVCAVVAIRAKSSRRETMPSNARNRSSSPAASKSRIRRSCRHFARNWSCATNPASMASSTRGPVASSAPGLPWPRDSVTMTSVGLSNVLVR</sequence>
<feature type="region of interest" description="Disordered" evidence="1">
    <location>
        <begin position="202"/>
        <end position="228"/>
    </location>
</feature>
<dbReference type="InterPro" id="IPR050900">
    <property type="entry name" value="Transposase_IS3/IS150/IS904"/>
</dbReference>
<evidence type="ECO:0000313" key="4">
    <source>
        <dbReference type="Proteomes" id="UP000319769"/>
    </source>
</evidence>
<organism evidence="3 4">
    <name type="scientific">Amycolatopsis acidicola</name>
    <dbReference type="NCBI Taxonomy" id="2596893"/>
    <lineage>
        <taxon>Bacteria</taxon>
        <taxon>Bacillati</taxon>
        <taxon>Actinomycetota</taxon>
        <taxon>Actinomycetes</taxon>
        <taxon>Pseudonocardiales</taxon>
        <taxon>Pseudonocardiaceae</taxon>
        <taxon>Amycolatopsis</taxon>
    </lineage>
</organism>
<protein>
    <submittedName>
        <fullName evidence="3">Transposase</fullName>
    </submittedName>
</protein>
<dbReference type="Proteomes" id="UP000319769">
    <property type="component" value="Unassembled WGS sequence"/>
</dbReference>
<dbReference type="InterPro" id="IPR012337">
    <property type="entry name" value="RNaseH-like_sf"/>
</dbReference>
<dbReference type="Gene3D" id="3.30.420.10">
    <property type="entry name" value="Ribonuclease H-like superfamily/Ribonuclease H"/>
    <property type="match status" value="1"/>
</dbReference>
<evidence type="ECO:0000259" key="2">
    <source>
        <dbReference type="Pfam" id="PF13683"/>
    </source>
</evidence>
<evidence type="ECO:0000313" key="3">
    <source>
        <dbReference type="EMBL" id="KAA9160561.1"/>
    </source>
</evidence>
<accession>A0A5N0V689</accession>
<feature type="region of interest" description="Disordered" evidence="1">
    <location>
        <begin position="163"/>
        <end position="186"/>
    </location>
</feature>
<dbReference type="PANTHER" id="PTHR46889">
    <property type="entry name" value="TRANSPOSASE INSF FOR INSERTION SEQUENCE IS3B-RELATED"/>
    <property type="match status" value="1"/>
</dbReference>
<gene>
    <name evidence="3" type="ORF">FPZ12_017185</name>
</gene>
<dbReference type="Pfam" id="PF13683">
    <property type="entry name" value="rve_3"/>
    <property type="match status" value="1"/>
</dbReference>
<dbReference type="InterPro" id="IPR001584">
    <property type="entry name" value="Integrase_cat-core"/>
</dbReference>
<comment type="caution">
    <text evidence="3">The sequence shown here is derived from an EMBL/GenBank/DDBJ whole genome shotgun (WGS) entry which is preliminary data.</text>
</comment>
<feature type="compositionally biased region" description="Polar residues" evidence="1">
    <location>
        <begin position="202"/>
        <end position="211"/>
    </location>
</feature>